<accession>A0A1I7PHQ3</accession>
<dbReference type="Proteomes" id="UP000095228">
    <property type="component" value="Chromosome"/>
</dbReference>
<proteinExistence type="predicted"/>
<evidence type="ECO:0000313" key="2">
    <source>
        <dbReference type="EMBL" id="AOS43143.1"/>
    </source>
</evidence>
<dbReference type="EMBL" id="CP016094">
    <property type="protein sequence ID" value="AOS43143.1"/>
    <property type="molecule type" value="Genomic_DNA"/>
</dbReference>
<gene>
    <name evidence="2" type="ORF">Verru16b_00184</name>
</gene>
<dbReference type="InterPro" id="IPR050904">
    <property type="entry name" value="Adhesion/Biosynth-related"/>
</dbReference>
<organism evidence="2 3">
    <name type="scientific">Lacunisphaera limnophila</name>
    <dbReference type="NCBI Taxonomy" id="1838286"/>
    <lineage>
        <taxon>Bacteria</taxon>
        <taxon>Pseudomonadati</taxon>
        <taxon>Verrucomicrobiota</taxon>
        <taxon>Opitutia</taxon>
        <taxon>Opitutales</taxon>
        <taxon>Opitutaceae</taxon>
        <taxon>Lacunisphaera</taxon>
    </lineage>
</organism>
<dbReference type="InterPro" id="IPR036378">
    <property type="entry name" value="FAS1_dom_sf"/>
</dbReference>
<reference evidence="2 3" key="1">
    <citation type="submission" date="2016-06" db="EMBL/GenBank/DDBJ databases">
        <title>Three novel species with peptidoglycan cell walls form the new genus Lacunisphaera gen. nov. in the family Opitutaceae of the verrucomicrobial subdivision 4.</title>
        <authorList>
            <person name="Rast P."/>
            <person name="Gloeckner I."/>
            <person name="Jogler M."/>
            <person name="Boedeker C."/>
            <person name="Jeske O."/>
            <person name="Wiegand S."/>
            <person name="Reinhardt R."/>
            <person name="Schumann P."/>
            <person name="Rohde M."/>
            <person name="Spring S."/>
            <person name="Gloeckner F.O."/>
            <person name="Jogler C."/>
        </authorList>
    </citation>
    <scope>NUCLEOTIDE SEQUENCE [LARGE SCALE GENOMIC DNA]</scope>
    <source>
        <strain evidence="2 3">IG16b</strain>
    </source>
</reference>
<dbReference type="STRING" id="1838286.Verru16b_00184"/>
<name>A0A1I7PHQ3_9BACT</name>
<dbReference type="Gene3D" id="2.30.180.10">
    <property type="entry name" value="FAS1 domain"/>
    <property type="match status" value="1"/>
</dbReference>
<dbReference type="PROSITE" id="PS50213">
    <property type="entry name" value="FAS1"/>
    <property type="match status" value="1"/>
</dbReference>
<dbReference type="PANTHER" id="PTHR10900:SF77">
    <property type="entry name" value="FI19380P1"/>
    <property type="match status" value="1"/>
</dbReference>
<protein>
    <submittedName>
        <fullName evidence="2">Fasciclin domain protein</fullName>
    </submittedName>
</protein>
<dbReference type="GO" id="GO:0005615">
    <property type="term" value="C:extracellular space"/>
    <property type="evidence" value="ECO:0007669"/>
    <property type="project" value="TreeGrafter"/>
</dbReference>
<dbReference type="PANTHER" id="PTHR10900">
    <property type="entry name" value="PERIOSTIN-RELATED"/>
    <property type="match status" value="1"/>
</dbReference>
<sequence length="68" mass="6919">MAVLTYHVVPAKVLAADVKSGPAPTVNGKTLTLKVDADGVMVNNAKVIATDLVGSNGVIHVVDTVILP</sequence>
<dbReference type="SUPFAM" id="SSF82153">
    <property type="entry name" value="FAS1 domain"/>
    <property type="match status" value="1"/>
</dbReference>
<evidence type="ECO:0000259" key="1">
    <source>
        <dbReference type="PROSITE" id="PS50213"/>
    </source>
</evidence>
<dbReference type="KEGG" id="obg:Verru16b_00184"/>
<dbReference type="Pfam" id="PF02469">
    <property type="entry name" value="Fasciclin"/>
    <property type="match status" value="1"/>
</dbReference>
<dbReference type="SMART" id="SM00554">
    <property type="entry name" value="FAS1"/>
    <property type="match status" value="1"/>
</dbReference>
<feature type="domain" description="FAS1" evidence="1">
    <location>
        <begin position="1"/>
        <end position="66"/>
    </location>
</feature>
<dbReference type="InterPro" id="IPR000782">
    <property type="entry name" value="FAS1_domain"/>
</dbReference>
<keyword evidence="3" id="KW-1185">Reference proteome</keyword>
<dbReference type="AlphaFoldDB" id="A0A1I7PHQ3"/>
<evidence type="ECO:0000313" key="3">
    <source>
        <dbReference type="Proteomes" id="UP000095228"/>
    </source>
</evidence>